<name>A0AAU8V1I4_9FLAO</name>
<dbReference type="InterPro" id="IPR002560">
    <property type="entry name" value="Transposase_DDE"/>
</dbReference>
<feature type="domain" description="Transposase IS204/IS1001/IS1096/IS1165 DDE" evidence="1">
    <location>
        <begin position="3"/>
        <end position="127"/>
    </location>
</feature>
<organism evidence="2 3">
    <name type="scientific">Elizabethkingia anophelis</name>
    <dbReference type="NCBI Taxonomy" id="1117645"/>
    <lineage>
        <taxon>Bacteria</taxon>
        <taxon>Pseudomonadati</taxon>
        <taxon>Bacteroidota</taxon>
        <taxon>Flavobacteriia</taxon>
        <taxon>Flavobacteriales</taxon>
        <taxon>Weeksellaceae</taxon>
        <taxon>Elizabethkingia</taxon>
    </lineage>
</organism>
<dbReference type="InterPro" id="IPR047951">
    <property type="entry name" value="Transpos_ISL3"/>
</dbReference>
<gene>
    <name evidence="2" type="ORF">BBD32_12310</name>
</gene>
<protein>
    <recommendedName>
        <fullName evidence="1">Transposase IS204/IS1001/IS1096/IS1165 DDE domain-containing protein</fullName>
    </recommendedName>
</protein>
<evidence type="ECO:0000259" key="1">
    <source>
        <dbReference type="Pfam" id="PF01610"/>
    </source>
</evidence>
<dbReference type="EMBL" id="CP016374">
    <property type="protein sequence ID" value="AQX02194.1"/>
    <property type="molecule type" value="Genomic_DNA"/>
</dbReference>
<feature type="domain" description="Transposase IS204/IS1001/IS1096/IS1165 DDE" evidence="1">
    <location>
        <begin position="248"/>
        <end position="368"/>
    </location>
</feature>
<dbReference type="Pfam" id="PF01610">
    <property type="entry name" value="DDE_Tnp_ISL3"/>
    <property type="match status" value="2"/>
</dbReference>
<proteinExistence type="predicted"/>
<dbReference type="AlphaFoldDB" id="A0AAU8V1I4"/>
<dbReference type="RefSeq" id="WP_078396263.1">
    <property type="nucleotide sequence ID" value="NZ_CP016374.1"/>
</dbReference>
<dbReference type="NCBIfam" id="NF033550">
    <property type="entry name" value="transpos_ISL3"/>
    <property type="match status" value="1"/>
</dbReference>
<evidence type="ECO:0000313" key="3">
    <source>
        <dbReference type="Proteomes" id="UP000190848"/>
    </source>
</evidence>
<dbReference type="PANTHER" id="PTHR33498">
    <property type="entry name" value="TRANSPOSASE FOR INSERTION SEQUENCE ELEMENT IS1557"/>
    <property type="match status" value="1"/>
</dbReference>
<evidence type="ECO:0000313" key="2">
    <source>
        <dbReference type="EMBL" id="AQX02194.1"/>
    </source>
</evidence>
<dbReference type="Gene3D" id="1.10.10.60">
    <property type="entry name" value="Homeodomain-like"/>
    <property type="match status" value="1"/>
</dbReference>
<reference evidence="2 3" key="1">
    <citation type="submission" date="2016-07" db="EMBL/GenBank/DDBJ databases">
        <title>Revisiting the taxonomy of the Elizabethkingia Genus using Whole-Genome Sequencing, Optical Mapping, and MALDI-TOF, along with proposal of three novel Elizabethkingia species: Elizabethkingia bruuniana sp. nov., Elizabethkingia ursingii sp. nov., and Elizabethkingia occulta sp. nov.</title>
        <authorList>
            <person name="Nicholson A.C."/>
        </authorList>
    </citation>
    <scope>NUCLEOTIDE SEQUENCE [LARGE SCALE GENOMIC DNA]</scope>
    <source>
        <strain evidence="2 3">F3201</strain>
    </source>
</reference>
<sequence>MVLGIDDWAYKKRHRYGTILVNLETRTVVDMLKDRESSTLENWLKYHPEVKIISRDRYGKYINGASKGAPQAIQIADRWHLLKNLGDAVNKLMTREYGKLSQIVKQHNYKSISTAPTPIINKDKKLSKTLQRFKEMKELQSQGLSILSISKKLGMHRQTIKKYMSLQFLPRRNYNNGIEYYFPYIKIRMEQEPDIYIKNLWKELKEKGYNKSYSTFSESLIYYDIRLGKKAGHIEPPKHLISFFKPSRMAILFMTTEEKLTSDQKNAIEKVCATSKDAATSLSLIRSFIQMMKTKQRYLLKDWINRSINSGVKEIYHFAKSLLTEYTSIENAISLPWSNGPVEGFVNKLKTIKRQMYGRAGFDLLRKRMILNFT</sequence>
<accession>A0AAU8V1I4</accession>
<dbReference type="Proteomes" id="UP000190848">
    <property type="component" value="Chromosome"/>
</dbReference>
<dbReference type="PANTHER" id="PTHR33498:SF1">
    <property type="entry name" value="TRANSPOSASE FOR INSERTION SEQUENCE ELEMENT IS1557"/>
    <property type="match status" value="1"/>
</dbReference>